<feature type="transmembrane region" description="Helical" evidence="6">
    <location>
        <begin position="175"/>
        <end position="196"/>
    </location>
</feature>
<keyword evidence="5 6" id="KW-0472">Membrane</keyword>
<evidence type="ECO:0000313" key="7">
    <source>
        <dbReference type="EMBL" id="MBD8525697.1"/>
    </source>
</evidence>
<comment type="similarity">
    <text evidence="2 6">Belongs to the 4-toluene sulfonate uptake permease (TSUP) (TC 2.A.102) family.</text>
</comment>
<feature type="transmembrane region" description="Helical" evidence="6">
    <location>
        <begin position="82"/>
        <end position="98"/>
    </location>
</feature>
<feature type="transmembrane region" description="Helical" evidence="6">
    <location>
        <begin position="242"/>
        <end position="261"/>
    </location>
</feature>
<dbReference type="AlphaFoldDB" id="A0AAW3ZM02"/>
<dbReference type="PANTHER" id="PTHR43483:SF3">
    <property type="entry name" value="MEMBRANE TRANSPORTER PROTEIN HI_0806-RELATED"/>
    <property type="match status" value="1"/>
</dbReference>
<feature type="transmembrane region" description="Helical" evidence="6">
    <location>
        <begin position="104"/>
        <end position="123"/>
    </location>
</feature>
<comment type="caution">
    <text evidence="7">The sequence shown here is derived from an EMBL/GenBank/DDBJ whole genome shotgun (WGS) entry which is preliminary data.</text>
</comment>
<accession>A0AAW3ZM02</accession>
<evidence type="ECO:0000256" key="1">
    <source>
        <dbReference type="ARBA" id="ARBA00004141"/>
    </source>
</evidence>
<keyword evidence="6" id="KW-1003">Cell membrane</keyword>
<feature type="transmembrane region" description="Helical" evidence="6">
    <location>
        <begin position="135"/>
        <end position="155"/>
    </location>
</feature>
<name>A0AAW3ZM02_9GAMM</name>
<organism evidence="7 8">
    <name type="scientific">Pseudomarimonas arenosa</name>
    <dbReference type="NCBI Taxonomy" id="2774145"/>
    <lineage>
        <taxon>Bacteria</taxon>
        <taxon>Pseudomonadati</taxon>
        <taxon>Pseudomonadota</taxon>
        <taxon>Gammaproteobacteria</taxon>
        <taxon>Lysobacterales</taxon>
        <taxon>Lysobacteraceae</taxon>
        <taxon>Pseudomarimonas</taxon>
    </lineage>
</organism>
<proteinExistence type="inferred from homology"/>
<dbReference type="GO" id="GO:0005886">
    <property type="term" value="C:plasma membrane"/>
    <property type="evidence" value="ECO:0007669"/>
    <property type="project" value="UniProtKB-SubCell"/>
</dbReference>
<evidence type="ECO:0000256" key="4">
    <source>
        <dbReference type="ARBA" id="ARBA00022989"/>
    </source>
</evidence>
<reference evidence="7 8" key="1">
    <citation type="submission" date="2020-09" db="EMBL/GenBank/DDBJ databases">
        <title>Pseudoxanthomonas sp. CAU 1598 isolated from sand of Yaerae Beach.</title>
        <authorList>
            <person name="Kim W."/>
        </authorList>
    </citation>
    <scope>NUCLEOTIDE SEQUENCE [LARGE SCALE GENOMIC DNA]</scope>
    <source>
        <strain evidence="7 8">CAU 1598</strain>
    </source>
</reference>
<evidence type="ECO:0000256" key="5">
    <source>
        <dbReference type="ARBA" id="ARBA00023136"/>
    </source>
</evidence>
<sequence>MLPAYLLMGALAGFLAGLLGIGGGLILVAALVWVLPQQGVPESAVMHVALATSLASIVFTGLSSARAHWKRGSILWRSGGRLIPGVVLGGLLGGQVAARLDGDWLRYGVAAFCVGAALQLLLGGPKVSDARREPLTAWLWPAGLLIGLISALVGIGGGSMTVPLLIALGATPVRAVGTSAACGVVIGLASALSYGWSAPADLAMPSGSLGYIYLPATLLIAMASVFAAPHGVSLAHRLPGAQLQRVFAALLLLVAWQLVFLR</sequence>
<evidence type="ECO:0000313" key="8">
    <source>
        <dbReference type="Proteomes" id="UP000613768"/>
    </source>
</evidence>
<dbReference type="Pfam" id="PF01925">
    <property type="entry name" value="TauE"/>
    <property type="match status" value="1"/>
</dbReference>
<dbReference type="PANTHER" id="PTHR43483">
    <property type="entry name" value="MEMBRANE TRANSPORTER PROTEIN HI_0806-RELATED"/>
    <property type="match status" value="1"/>
</dbReference>
<feature type="transmembrane region" description="Helical" evidence="6">
    <location>
        <begin position="208"/>
        <end position="230"/>
    </location>
</feature>
<dbReference type="InterPro" id="IPR002781">
    <property type="entry name" value="TM_pro_TauE-like"/>
</dbReference>
<dbReference type="EMBL" id="JACYTR010000011">
    <property type="protein sequence ID" value="MBD8525697.1"/>
    <property type="molecule type" value="Genomic_DNA"/>
</dbReference>
<evidence type="ECO:0000256" key="3">
    <source>
        <dbReference type="ARBA" id="ARBA00022692"/>
    </source>
</evidence>
<evidence type="ECO:0000256" key="6">
    <source>
        <dbReference type="RuleBase" id="RU363041"/>
    </source>
</evidence>
<keyword evidence="3 6" id="KW-0812">Transmembrane</keyword>
<feature type="transmembrane region" description="Helical" evidence="6">
    <location>
        <begin position="44"/>
        <end position="62"/>
    </location>
</feature>
<dbReference type="Proteomes" id="UP000613768">
    <property type="component" value="Unassembled WGS sequence"/>
</dbReference>
<protein>
    <recommendedName>
        <fullName evidence="6">Probable membrane transporter protein</fullName>
    </recommendedName>
</protein>
<keyword evidence="4 6" id="KW-1133">Transmembrane helix</keyword>
<gene>
    <name evidence="7" type="ORF">IFO71_08070</name>
</gene>
<comment type="subcellular location">
    <subcellularLocation>
        <location evidence="6">Cell membrane</location>
        <topology evidence="6">Multi-pass membrane protein</topology>
    </subcellularLocation>
    <subcellularLocation>
        <location evidence="1">Membrane</location>
        <topology evidence="1">Multi-pass membrane protein</topology>
    </subcellularLocation>
</comment>
<evidence type="ECO:0000256" key="2">
    <source>
        <dbReference type="ARBA" id="ARBA00009142"/>
    </source>
</evidence>
<feature type="transmembrane region" description="Helical" evidence="6">
    <location>
        <begin position="7"/>
        <end position="32"/>
    </location>
</feature>
<keyword evidence="8" id="KW-1185">Reference proteome</keyword>